<evidence type="ECO:0000313" key="2">
    <source>
        <dbReference type="Proteomes" id="UP001062846"/>
    </source>
</evidence>
<reference evidence="1" key="1">
    <citation type="submission" date="2022-02" db="EMBL/GenBank/DDBJ databases">
        <title>Plant Genome Project.</title>
        <authorList>
            <person name="Zhang R.-G."/>
        </authorList>
    </citation>
    <scope>NUCLEOTIDE SEQUENCE</scope>
    <source>
        <strain evidence="1">AT1</strain>
    </source>
</reference>
<dbReference type="EMBL" id="CM046389">
    <property type="protein sequence ID" value="KAI8569627.1"/>
    <property type="molecule type" value="Genomic_DNA"/>
</dbReference>
<gene>
    <name evidence="1" type="ORF">RHMOL_Rhmol02G0292500</name>
</gene>
<sequence>MTRAKHSLNSLRRTTLGRRNRSRGSAYSIQSGVVVAVIHLSSSIFFLDRSSHPISTHDYCFIPSEGCDLLDQRN</sequence>
<evidence type="ECO:0000313" key="1">
    <source>
        <dbReference type="EMBL" id="KAI8569627.1"/>
    </source>
</evidence>
<keyword evidence="2" id="KW-1185">Reference proteome</keyword>
<organism evidence="1 2">
    <name type="scientific">Rhododendron molle</name>
    <name type="common">Chinese azalea</name>
    <name type="synonym">Azalea mollis</name>
    <dbReference type="NCBI Taxonomy" id="49168"/>
    <lineage>
        <taxon>Eukaryota</taxon>
        <taxon>Viridiplantae</taxon>
        <taxon>Streptophyta</taxon>
        <taxon>Embryophyta</taxon>
        <taxon>Tracheophyta</taxon>
        <taxon>Spermatophyta</taxon>
        <taxon>Magnoliopsida</taxon>
        <taxon>eudicotyledons</taxon>
        <taxon>Gunneridae</taxon>
        <taxon>Pentapetalae</taxon>
        <taxon>asterids</taxon>
        <taxon>Ericales</taxon>
        <taxon>Ericaceae</taxon>
        <taxon>Ericoideae</taxon>
        <taxon>Rhodoreae</taxon>
        <taxon>Rhododendron</taxon>
    </lineage>
</organism>
<comment type="caution">
    <text evidence="1">The sequence shown here is derived from an EMBL/GenBank/DDBJ whole genome shotgun (WGS) entry which is preliminary data.</text>
</comment>
<protein>
    <submittedName>
        <fullName evidence="1">Uncharacterized protein</fullName>
    </submittedName>
</protein>
<proteinExistence type="predicted"/>
<name>A0ACC0PX74_RHOML</name>
<accession>A0ACC0PX74</accession>
<dbReference type="Proteomes" id="UP001062846">
    <property type="component" value="Chromosome 2"/>
</dbReference>